<evidence type="ECO:0000313" key="3">
    <source>
        <dbReference type="Proteomes" id="UP000194841"/>
    </source>
</evidence>
<name>A0A244CVU0_PSEDV</name>
<dbReference type="PANTHER" id="PTHR14087">
    <property type="entry name" value="THYMOCYTE NUCLEAR PROTEIN 1"/>
    <property type="match status" value="1"/>
</dbReference>
<dbReference type="OrthoDB" id="9791347at2"/>
<dbReference type="PANTHER" id="PTHR14087:SF7">
    <property type="entry name" value="THYMOCYTE NUCLEAR PROTEIN 1"/>
    <property type="match status" value="1"/>
</dbReference>
<gene>
    <name evidence="2" type="ORF">B1199_05980</name>
</gene>
<evidence type="ECO:0000313" key="2">
    <source>
        <dbReference type="EMBL" id="OUL59757.1"/>
    </source>
</evidence>
<dbReference type="CDD" id="cd21133">
    <property type="entry name" value="EVE"/>
    <property type="match status" value="1"/>
</dbReference>
<accession>A0A244CVU0</accession>
<comment type="caution">
    <text evidence="2">The sequence shown here is derived from an EMBL/GenBank/DDBJ whole genome shotgun (WGS) entry which is preliminary data.</text>
</comment>
<dbReference type="InterPro" id="IPR052181">
    <property type="entry name" value="5hmC_binding"/>
</dbReference>
<dbReference type="InterPro" id="IPR015947">
    <property type="entry name" value="PUA-like_sf"/>
</dbReference>
<dbReference type="EMBL" id="MWPV01000001">
    <property type="protein sequence ID" value="OUL59757.1"/>
    <property type="molecule type" value="Genomic_DNA"/>
</dbReference>
<keyword evidence="3" id="KW-1185">Reference proteome</keyword>
<proteinExistence type="predicted"/>
<dbReference type="Gene3D" id="3.10.590.10">
    <property type="entry name" value="ph1033 like domains"/>
    <property type="match status" value="1"/>
</dbReference>
<evidence type="ECO:0000259" key="1">
    <source>
        <dbReference type="Pfam" id="PF01878"/>
    </source>
</evidence>
<dbReference type="Pfam" id="PF01878">
    <property type="entry name" value="EVE"/>
    <property type="match status" value="1"/>
</dbReference>
<dbReference type="InterPro" id="IPR002740">
    <property type="entry name" value="EVE_domain"/>
</dbReference>
<dbReference type="Proteomes" id="UP000194841">
    <property type="component" value="Unassembled WGS sequence"/>
</dbReference>
<feature type="domain" description="EVE" evidence="1">
    <location>
        <begin position="2"/>
        <end position="148"/>
    </location>
</feature>
<dbReference type="AlphaFoldDB" id="A0A244CVU0"/>
<dbReference type="InterPro" id="IPR047197">
    <property type="entry name" value="THYN1-like_EVE"/>
</dbReference>
<reference evidence="2 3" key="1">
    <citation type="submission" date="2017-02" db="EMBL/GenBank/DDBJ databases">
        <title>Pseudoalteromonas ulvae TC14 Genome.</title>
        <authorList>
            <person name="Molmeret M."/>
        </authorList>
    </citation>
    <scope>NUCLEOTIDE SEQUENCE [LARGE SCALE GENOMIC DNA]</scope>
    <source>
        <strain evidence="2">TC14</strain>
    </source>
</reference>
<sequence length="154" mass="17844">MAFWLFKTEPDVFSIDDLCKFGKADWEGVRNYQARNFLRDQVAINDQVFIYHSSCKIPAIAGIATVIKDAHPDPTQFDHSSPYFDAKASKTDPRWYQVSVKFDQKFIKPITLSQLKSDSNLDDFQLTKKGSRLSIIPLDEGHWNYIIDTYLIKF</sequence>
<dbReference type="RefSeq" id="WP_086743148.1">
    <property type="nucleotide sequence ID" value="NZ_MWPV01000001.1"/>
</dbReference>
<protein>
    <submittedName>
        <fullName evidence="2">EVE domain-containing protein</fullName>
    </submittedName>
</protein>
<dbReference type="SUPFAM" id="SSF88697">
    <property type="entry name" value="PUA domain-like"/>
    <property type="match status" value="1"/>
</dbReference>
<organism evidence="2 3">
    <name type="scientific">Pseudoalteromonas ulvae</name>
    <dbReference type="NCBI Taxonomy" id="107327"/>
    <lineage>
        <taxon>Bacteria</taxon>
        <taxon>Pseudomonadati</taxon>
        <taxon>Pseudomonadota</taxon>
        <taxon>Gammaproteobacteria</taxon>
        <taxon>Alteromonadales</taxon>
        <taxon>Pseudoalteromonadaceae</taxon>
        <taxon>Pseudoalteromonas</taxon>
    </lineage>
</organism>